<gene>
    <name evidence="2" type="ORF">Shyd_87760</name>
</gene>
<name>A0ABQ3PQU9_9ACTN</name>
<organism evidence="2 3">
    <name type="scientific">Streptomyces hydrogenans</name>
    <dbReference type="NCBI Taxonomy" id="1873719"/>
    <lineage>
        <taxon>Bacteria</taxon>
        <taxon>Bacillati</taxon>
        <taxon>Actinomycetota</taxon>
        <taxon>Actinomycetes</taxon>
        <taxon>Kitasatosporales</taxon>
        <taxon>Streptomycetaceae</taxon>
        <taxon>Streptomyces</taxon>
    </lineage>
</organism>
<comment type="caution">
    <text evidence="2">The sequence shown here is derived from an EMBL/GenBank/DDBJ whole genome shotgun (WGS) entry which is preliminary data.</text>
</comment>
<evidence type="ECO:0000313" key="3">
    <source>
        <dbReference type="Proteomes" id="UP001052739"/>
    </source>
</evidence>
<dbReference type="EMBL" id="BNDW01000117">
    <property type="protein sequence ID" value="GHI27405.1"/>
    <property type="molecule type" value="Genomic_DNA"/>
</dbReference>
<accession>A0ABQ3PQU9</accession>
<evidence type="ECO:0000256" key="1">
    <source>
        <dbReference type="SAM" id="MobiDB-lite"/>
    </source>
</evidence>
<reference evidence="2" key="1">
    <citation type="submission" date="2024-05" db="EMBL/GenBank/DDBJ databases">
        <title>Whole genome shotgun sequence of Streptomyces hydrogenans NBRC 13475.</title>
        <authorList>
            <person name="Komaki H."/>
            <person name="Tamura T."/>
        </authorList>
    </citation>
    <scope>NUCLEOTIDE SEQUENCE</scope>
    <source>
        <strain evidence="2">NBRC 13475</strain>
    </source>
</reference>
<dbReference type="Proteomes" id="UP001052739">
    <property type="component" value="Unassembled WGS sequence"/>
</dbReference>
<feature type="region of interest" description="Disordered" evidence="1">
    <location>
        <begin position="118"/>
        <end position="144"/>
    </location>
</feature>
<keyword evidence="3" id="KW-1185">Reference proteome</keyword>
<evidence type="ECO:0000313" key="2">
    <source>
        <dbReference type="EMBL" id="GHI27405.1"/>
    </source>
</evidence>
<protein>
    <submittedName>
        <fullName evidence="2">Uncharacterized protein</fullName>
    </submittedName>
</protein>
<sequence length="144" mass="15349">MVEGDAGGWHVDRGALTEAVLARWTDAEIDASAHSAVRSLIWELETAYGPGEAYLHEDGTCLYMDVGEEEAIWLAIAFRTLAPAHLDLVFCDGGYTFDVRVPAGTTRPELTALVDAADGTRTSGGAEDRHGLPDGTGGMVRTRS</sequence>
<proteinExistence type="predicted"/>